<keyword evidence="6" id="KW-1185">Reference proteome</keyword>
<evidence type="ECO:0000259" key="4">
    <source>
        <dbReference type="Pfam" id="PF00534"/>
    </source>
</evidence>
<feature type="region of interest" description="Disordered" evidence="3">
    <location>
        <begin position="408"/>
        <end position="428"/>
    </location>
</feature>
<evidence type="ECO:0000256" key="2">
    <source>
        <dbReference type="ARBA" id="ARBA00022679"/>
    </source>
</evidence>
<keyword evidence="1" id="KW-0328">Glycosyltransferase</keyword>
<comment type="caution">
    <text evidence="5">The sequence shown here is derived from an EMBL/GenBank/DDBJ whole genome shotgun (WGS) entry which is preliminary data.</text>
</comment>
<evidence type="ECO:0000256" key="3">
    <source>
        <dbReference type="SAM" id="MobiDB-lite"/>
    </source>
</evidence>
<proteinExistence type="predicted"/>
<reference evidence="5 6" key="1">
    <citation type="submission" date="2013-02" db="EMBL/GenBank/DDBJ databases">
        <authorList>
            <person name="Fiebig A."/>
            <person name="Goeker M."/>
            <person name="Klenk H.-P.P."/>
        </authorList>
    </citation>
    <scope>NUCLEOTIDE SEQUENCE [LARGE SCALE GENOMIC DNA]</scope>
    <source>
        <strain evidence="5 6">DSM 19309</strain>
    </source>
</reference>
<dbReference type="PATRIC" id="fig|442562.3.peg.3229"/>
<dbReference type="PANTHER" id="PTHR12526">
    <property type="entry name" value="GLYCOSYLTRANSFERASE"/>
    <property type="match status" value="1"/>
</dbReference>
<evidence type="ECO:0000313" key="6">
    <source>
        <dbReference type="Proteomes" id="UP000019666"/>
    </source>
</evidence>
<dbReference type="GO" id="GO:0016757">
    <property type="term" value="F:glycosyltransferase activity"/>
    <property type="evidence" value="ECO:0007669"/>
    <property type="project" value="UniProtKB-KW"/>
</dbReference>
<dbReference type="PANTHER" id="PTHR12526:SF510">
    <property type="entry name" value="D-INOSITOL 3-PHOSPHATE GLYCOSYLTRANSFERASE"/>
    <property type="match status" value="1"/>
</dbReference>
<protein>
    <submittedName>
        <fullName evidence="5">Glycosyl transferase, group 1 family protein</fullName>
    </submittedName>
</protein>
<dbReference type="HOGENOM" id="CLU_009583_14_2_5"/>
<keyword evidence="2 5" id="KW-0808">Transferase</keyword>
<dbReference type="AlphaFoldDB" id="A0A017HL16"/>
<dbReference type="Pfam" id="PF00534">
    <property type="entry name" value="Glycos_transf_1"/>
    <property type="match status" value="1"/>
</dbReference>
<dbReference type="CDD" id="cd03801">
    <property type="entry name" value="GT4_PimA-like"/>
    <property type="match status" value="1"/>
</dbReference>
<evidence type="ECO:0000256" key="1">
    <source>
        <dbReference type="ARBA" id="ARBA00022676"/>
    </source>
</evidence>
<dbReference type="SUPFAM" id="SSF53756">
    <property type="entry name" value="UDP-Glycosyltransferase/glycogen phosphorylase"/>
    <property type="match status" value="1"/>
</dbReference>
<sequence length="428" mass="45770">MDMAIRPRIGYLVPCFPGPSHPAFWREIRALEAQGVEVVTYSTRPPAPDHLVHPWSAEAAARTEYLARRAATGLRALPALPWGEIRGAERGFGADLVRALGPALALAESAARHSLRHVHVHSTGLVATIAALSERLGGPSYSLTLHGPLSEDGPGQNFKWRGARFATVVTRRLLAEVKTVLREDRPARVVVQPMGVDTLAFSRQDPYAPAASGGPFRIFACGRLEEARGFQDLLAALRRLTDRGTPATLRIAGEDDAGGRGFRQVLEARIRELRLDGRVALLGTLGEGRVLEELRAAHAFALPSHREPLGVALMEAMACGLPVVGTATGGARELVTHGVDGILVPPRDPVALAGALEGLARSPARATTVSRAARARVEADFDASRGALSLMREMGLRPFDEIEDDLPPIAATPISASSREGPGRWRAT</sequence>
<dbReference type="STRING" id="442562.Rumeso_03283"/>
<gene>
    <name evidence="5" type="ORF">Rumeso_03283</name>
</gene>
<dbReference type="Gene3D" id="3.40.50.2000">
    <property type="entry name" value="Glycogen Phosphorylase B"/>
    <property type="match status" value="2"/>
</dbReference>
<dbReference type="NCBIfam" id="NF041876">
    <property type="entry name" value="EPS_EpsE"/>
    <property type="match status" value="1"/>
</dbReference>
<organism evidence="5 6">
    <name type="scientific">Rubellimicrobium mesophilum DSM 19309</name>
    <dbReference type="NCBI Taxonomy" id="442562"/>
    <lineage>
        <taxon>Bacteria</taxon>
        <taxon>Pseudomonadati</taxon>
        <taxon>Pseudomonadota</taxon>
        <taxon>Alphaproteobacteria</taxon>
        <taxon>Rhodobacterales</taxon>
        <taxon>Roseobacteraceae</taxon>
        <taxon>Rubellimicrobium</taxon>
    </lineage>
</organism>
<name>A0A017HL16_9RHOB</name>
<dbReference type="Proteomes" id="UP000019666">
    <property type="component" value="Unassembled WGS sequence"/>
</dbReference>
<evidence type="ECO:0000313" key="5">
    <source>
        <dbReference type="EMBL" id="EYD75187.1"/>
    </source>
</evidence>
<dbReference type="EMBL" id="AOSK01000091">
    <property type="protein sequence ID" value="EYD75187.1"/>
    <property type="molecule type" value="Genomic_DNA"/>
</dbReference>
<feature type="domain" description="Glycosyl transferase family 1" evidence="4">
    <location>
        <begin position="213"/>
        <end position="375"/>
    </location>
</feature>
<dbReference type="InterPro" id="IPR001296">
    <property type="entry name" value="Glyco_trans_1"/>
</dbReference>
<accession>A0A017HL16</accession>